<dbReference type="AlphaFoldDB" id="X1R552"/>
<reference evidence="2" key="1">
    <citation type="journal article" date="2014" name="Front. Microbiol.">
        <title>High frequency of phylogenetically diverse reductive dehalogenase-homologous genes in deep subseafloor sedimentary metagenomes.</title>
        <authorList>
            <person name="Kawai M."/>
            <person name="Futagami T."/>
            <person name="Toyoda A."/>
            <person name="Takaki Y."/>
            <person name="Nishi S."/>
            <person name="Hori S."/>
            <person name="Arai W."/>
            <person name="Tsubouchi T."/>
            <person name="Morono Y."/>
            <person name="Uchiyama I."/>
            <person name="Ito T."/>
            <person name="Fujiyama A."/>
            <person name="Inagaki F."/>
            <person name="Takami H."/>
        </authorList>
    </citation>
    <scope>NUCLEOTIDE SEQUENCE</scope>
    <source>
        <strain evidence="2">Expedition CK06-06</strain>
    </source>
</reference>
<gene>
    <name evidence="2" type="ORF">S12H4_25612</name>
</gene>
<accession>X1R552</accession>
<keyword evidence="1" id="KW-1133">Transmembrane helix</keyword>
<keyword evidence="1" id="KW-0472">Membrane</keyword>
<protein>
    <submittedName>
        <fullName evidence="2">Uncharacterized protein</fullName>
    </submittedName>
</protein>
<feature type="transmembrane region" description="Helical" evidence="1">
    <location>
        <begin position="6"/>
        <end position="23"/>
    </location>
</feature>
<sequence>ASFSLIGIIPVVILTTFLSKFLVRGLTFGAIKE</sequence>
<evidence type="ECO:0000313" key="2">
    <source>
        <dbReference type="EMBL" id="GAI75872.1"/>
    </source>
</evidence>
<keyword evidence="1" id="KW-0812">Transmembrane</keyword>
<organism evidence="2">
    <name type="scientific">marine sediment metagenome</name>
    <dbReference type="NCBI Taxonomy" id="412755"/>
    <lineage>
        <taxon>unclassified sequences</taxon>
        <taxon>metagenomes</taxon>
        <taxon>ecological metagenomes</taxon>
    </lineage>
</organism>
<proteinExistence type="predicted"/>
<comment type="caution">
    <text evidence="2">The sequence shown here is derived from an EMBL/GenBank/DDBJ whole genome shotgun (WGS) entry which is preliminary data.</text>
</comment>
<name>X1R552_9ZZZZ</name>
<feature type="non-terminal residue" evidence="2">
    <location>
        <position position="1"/>
    </location>
</feature>
<dbReference type="EMBL" id="BARW01014450">
    <property type="protein sequence ID" value="GAI75872.1"/>
    <property type="molecule type" value="Genomic_DNA"/>
</dbReference>
<evidence type="ECO:0000256" key="1">
    <source>
        <dbReference type="SAM" id="Phobius"/>
    </source>
</evidence>